<reference evidence="1 2" key="1">
    <citation type="submission" date="2022-03" db="EMBL/GenBank/DDBJ databases">
        <title>Novel taxa within the pig intestine.</title>
        <authorList>
            <person name="Wylensek D."/>
            <person name="Bishof K."/>
            <person name="Afrizal A."/>
            <person name="Clavel T."/>
        </authorList>
    </citation>
    <scope>NUCLEOTIDE SEQUENCE [LARGE SCALE GENOMIC DNA]</scope>
    <source>
        <strain evidence="1 2">CLA-KB-P66</strain>
    </source>
</reference>
<sequence length="50" mass="5708">MKFSKYPVIINANSKYPTNMQSNFAEKTFLNIIISGREIATMLRAIPNTE</sequence>
<accession>A0ABU4WL05</accession>
<comment type="caution">
    <text evidence="1">The sequence shown here is derived from an EMBL/GenBank/DDBJ whole genome shotgun (WGS) entry which is preliminary data.</text>
</comment>
<evidence type="ECO:0000313" key="1">
    <source>
        <dbReference type="EMBL" id="MDX8416230.1"/>
    </source>
</evidence>
<dbReference type="RefSeq" id="WP_370397683.1">
    <property type="nucleotide sequence ID" value="NZ_JALBUT010000011.1"/>
</dbReference>
<dbReference type="Proteomes" id="UP001275932">
    <property type="component" value="Unassembled WGS sequence"/>
</dbReference>
<keyword evidence="2" id="KW-1185">Reference proteome</keyword>
<name>A0ABU4WL05_9BACT</name>
<organism evidence="1 2">
    <name type="scientific">Intestinicryptomonas porci</name>
    <dbReference type="NCBI Taxonomy" id="2926320"/>
    <lineage>
        <taxon>Bacteria</taxon>
        <taxon>Pseudomonadati</taxon>
        <taxon>Verrucomicrobiota</taxon>
        <taxon>Opitutia</taxon>
        <taxon>Opitutales</taxon>
        <taxon>Intestinicryptomonaceae</taxon>
        <taxon>Intestinicryptomonas</taxon>
    </lineage>
</organism>
<protein>
    <submittedName>
        <fullName evidence="1">Uncharacterized protein</fullName>
    </submittedName>
</protein>
<gene>
    <name evidence="1" type="ORF">MOX91_08620</name>
</gene>
<evidence type="ECO:0000313" key="2">
    <source>
        <dbReference type="Proteomes" id="UP001275932"/>
    </source>
</evidence>
<dbReference type="EMBL" id="JALBUT010000011">
    <property type="protein sequence ID" value="MDX8416230.1"/>
    <property type="molecule type" value="Genomic_DNA"/>
</dbReference>
<proteinExistence type="predicted"/>